<accession>A0ABS1C0S9</accession>
<reference evidence="2 3" key="1">
    <citation type="submission" date="2020-12" db="EMBL/GenBank/DDBJ databases">
        <title>Bacterial novel species Adhaeribacter sp. BT258 isolated from soil.</title>
        <authorList>
            <person name="Jung H.-Y."/>
        </authorList>
    </citation>
    <scope>NUCLEOTIDE SEQUENCE [LARGE SCALE GENOMIC DNA]</scope>
    <source>
        <strain evidence="2 3">BT258</strain>
    </source>
</reference>
<evidence type="ECO:0000313" key="2">
    <source>
        <dbReference type="EMBL" id="MBK0403014.1"/>
    </source>
</evidence>
<dbReference type="InterPro" id="IPR036366">
    <property type="entry name" value="PGBDSf"/>
</dbReference>
<evidence type="ECO:0000259" key="1">
    <source>
        <dbReference type="Pfam" id="PF01471"/>
    </source>
</evidence>
<feature type="domain" description="Peptidoglycan binding-like" evidence="1">
    <location>
        <begin position="175"/>
        <end position="231"/>
    </location>
</feature>
<keyword evidence="3" id="KW-1185">Reference proteome</keyword>
<protein>
    <submittedName>
        <fullName evidence="2">Peptidoglycan-binding protein</fullName>
    </submittedName>
</protein>
<sequence length="237" mass="25531">MATGHDLIRIATTRVGQNYRLGALVPKNNPNWNGPWDCAEYISWCVYQTSGILYGCANNNGNPATAEAYTGYWRNDVNRLGIKIDVALAAKTVGAIVLRYPISNPQTIGHIVLSDGTGGTVEAKSARDGVRFDTLTGRRWDTGILIPGIDYTTRGATVIVTPPTLIFKLSNPLMRGEAVYKIQLALSREGFDPGSLDGIYGKETIASVLRFQRFAGLVADGEVGPQTAAALGIKLPY</sequence>
<evidence type="ECO:0000313" key="3">
    <source>
        <dbReference type="Proteomes" id="UP000644147"/>
    </source>
</evidence>
<dbReference type="SUPFAM" id="SSF47090">
    <property type="entry name" value="PGBD-like"/>
    <property type="match status" value="1"/>
</dbReference>
<dbReference type="Gene3D" id="1.10.101.10">
    <property type="entry name" value="PGBD-like superfamily/PGBD"/>
    <property type="match status" value="1"/>
</dbReference>
<dbReference type="RefSeq" id="WP_200505758.1">
    <property type="nucleotide sequence ID" value="NZ_JAEHFX010000003.1"/>
</dbReference>
<comment type="caution">
    <text evidence="2">The sequence shown here is derived from an EMBL/GenBank/DDBJ whole genome shotgun (WGS) entry which is preliminary data.</text>
</comment>
<name>A0ABS1C0S9_9BACT</name>
<dbReference type="Proteomes" id="UP000644147">
    <property type="component" value="Unassembled WGS sequence"/>
</dbReference>
<gene>
    <name evidence="2" type="ORF">I5M27_08445</name>
</gene>
<dbReference type="EMBL" id="JAEHFX010000003">
    <property type="protein sequence ID" value="MBK0403014.1"/>
    <property type="molecule type" value="Genomic_DNA"/>
</dbReference>
<organism evidence="2 3">
    <name type="scientific">Adhaeribacter terrigena</name>
    <dbReference type="NCBI Taxonomy" id="2793070"/>
    <lineage>
        <taxon>Bacteria</taxon>
        <taxon>Pseudomonadati</taxon>
        <taxon>Bacteroidota</taxon>
        <taxon>Cytophagia</taxon>
        <taxon>Cytophagales</taxon>
        <taxon>Hymenobacteraceae</taxon>
        <taxon>Adhaeribacter</taxon>
    </lineage>
</organism>
<dbReference type="Gene3D" id="3.90.1720.10">
    <property type="entry name" value="endopeptidase domain like (from Nostoc punctiforme)"/>
    <property type="match status" value="1"/>
</dbReference>
<dbReference type="Pfam" id="PF01471">
    <property type="entry name" value="PG_binding_1"/>
    <property type="match status" value="1"/>
</dbReference>
<dbReference type="InterPro" id="IPR002477">
    <property type="entry name" value="Peptidoglycan-bd-like"/>
</dbReference>
<proteinExistence type="predicted"/>
<dbReference type="InterPro" id="IPR036365">
    <property type="entry name" value="PGBD-like_sf"/>
</dbReference>